<dbReference type="Gene3D" id="3.80.10.10">
    <property type="entry name" value="Ribonuclease Inhibitor"/>
    <property type="match status" value="1"/>
</dbReference>
<dbReference type="SUPFAM" id="SSF52058">
    <property type="entry name" value="L domain-like"/>
    <property type="match status" value="1"/>
</dbReference>
<dbReference type="Proteomes" id="UP001604277">
    <property type="component" value="Unassembled WGS sequence"/>
</dbReference>
<proteinExistence type="predicted"/>
<dbReference type="AlphaFoldDB" id="A0ABD1WP40"/>
<evidence type="ECO:0000313" key="2">
    <source>
        <dbReference type="Proteomes" id="UP001604277"/>
    </source>
</evidence>
<dbReference type="EMBL" id="JBFOLJ010000002">
    <property type="protein sequence ID" value="KAL2551461.1"/>
    <property type="molecule type" value="Genomic_DNA"/>
</dbReference>
<organism evidence="1 2">
    <name type="scientific">Forsythia ovata</name>
    <dbReference type="NCBI Taxonomy" id="205694"/>
    <lineage>
        <taxon>Eukaryota</taxon>
        <taxon>Viridiplantae</taxon>
        <taxon>Streptophyta</taxon>
        <taxon>Embryophyta</taxon>
        <taxon>Tracheophyta</taxon>
        <taxon>Spermatophyta</taxon>
        <taxon>Magnoliopsida</taxon>
        <taxon>eudicotyledons</taxon>
        <taxon>Gunneridae</taxon>
        <taxon>Pentapetalae</taxon>
        <taxon>asterids</taxon>
        <taxon>lamiids</taxon>
        <taxon>Lamiales</taxon>
        <taxon>Oleaceae</taxon>
        <taxon>Forsythieae</taxon>
        <taxon>Forsythia</taxon>
    </lineage>
</organism>
<comment type="caution">
    <text evidence="1">The sequence shown here is derived from an EMBL/GenBank/DDBJ whole genome shotgun (WGS) entry which is preliminary data.</text>
</comment>
<gene>
    <name evidence="1" type="ORF">Fot_05080</name>
</gene>
<sequence length="342" mass="39519">MYQKHHCLSINYGEYPIFSLPFGLHLRSLLCAYLQSPTLVSSSLKVLRVLDIYRGSGFLDGIGIEHLIHLRYLAISDTLPSMDSFHKLEYLYVENTRAVEIPDVLLIMVSLRQMYFRGGAYISASFCWQATKDENFHINSNLHSISVLLIHSEMDLKVLRCLPNLRRLKGRLESSINYSVDLLNQLESLKLSCWKYSCCILISLPTLKKLNLVNVHVSLEQMEIIGRWQYLEVLKLQGVDFQGEQWDTSEGEFPQLKFLKLDEVQIAEWNTSRYHFPRLQRLVLQFCDRLKMIPPSLGDIPTLQMIEVYGCAIAIKESAQQIQEEQQYIGNEELKVIPLAAF</sequence>
<reference evidence="2" key="1">
    <citation type="submission" date="2024-07" db="EMBL/GenBank/DDBJ databases">
        <title>Two chromosome-level genome assemblies of Korean endemic species Abeliophyllum distichum and Forsythia ovata (Oleaceae).</title>
        <authorList>
            <person name="Jang H."/>
        </authorList>
    </citation>
    <scope>NUCLEOTIDE SEQUENCE [LARGE SCALE GENOMIC DNA]</scope>
</reference>
<dbReference type="InterPro" id="IPR032675">
    <property type="entry name" value="LRR_dom_sf"/>
</dbReference>
<accession>A0ABD1WP40</accession>
<keyword evidence="2" id="KW-1185">Reference proteome</keyword>
<dbReference type="PANTHER" id="PTHR15140:SF37">
    <property type="entry name" value="UBIQUITIN-LIKE DOMAIN-CONTAINING PROTEIN"/>
    <property type="match status" value="1"/>
</dbReference>
<protein>
    <submittedName>
        <fullName evidence="1">Late blight resistance protein-like protein R1B-14</fullName>
    </submittedName>
</protein>
<dbReference type="PANTHER" id="PTHR15140">
    <property type="entry name" value="TUBULIN-SPECIFIC CHAPERONE E"/>
    <property type="match status" value="1"/>
</dbReference>
<name>A0ABD1WP40_9LAMI</name>
<evidence type="ECO:0000313" key="1">
    <source>
        <dbReference type="EMBL" id="KAL2551461.1"/>
    </source>
</evidence>